<comment type="similarity">
    <text evidence="1">Belongs to the HIBADH-related family.</text>
</comment>
<dbReference type="EMBL" id="JACBZV010000013">
    <property type="protein sequence ID" value="NYJ14655.1"/>
    <property type="molecule type" value="Genomic_DNA"/>
</dbReference>
<evidence type="ECO:0000313" key="7">
    <source>
        <dbReference type="EMBL" id="NYJ14655.1"/>
    </source>
</evidence>
<feature type="domain" description="6-phosphogluconate dehydrogenase NADP-binding" evidence="5">
    <location>
        <begin position="9"/>
        <end position="167"/>
    </location>
</feature>
<reference evidence="7 8" key="1">
    <citation type="submission" date="2020-07" db="EMBL/GenBank/DDBJ databases">
        <title>Genomic Encyclopedia of Type Strains, Phase IV (KMG-V): Genome sequencing to study the core and pangenomes of soil and plant-associated prokaryotes.</title>
        <authorList>
            <person name="Whitman W."/>
        </authorList>
    </citation>
    <scope>NUCLEOTIDE SEQUENCE [LARGE SCALE GENOMIC DNA]</scope>
    <source>
        <strain evidence="7 8">SEMIA 4052</strain>
    </source>
</reference>
<dbReference type="Pfam" id="PF14833">
    <property type="entry name" value="NAD_binding_11"/>
    <property type="match status" value="1"/>
</dbReference>
<dbReference type="Gene3D" id="3.40.50.720">
    <property type="entry name" value="NAD(P)-binding Rossmann-like Domain"/>
    <property type="match status" value="1"/>
</dbReference>
<dbReference type="RefSeq" id="WP_179613268.1">
    <property type="nucleotide sequence ID" value="NZ_JACBZV010000013.1"/>
</dbReference>
<dbReference type="PANTHER" id="PTHR43060">
    <property type="entry name" value="3-HYDROXYISOBUTYRATE DEHYDROGENASE-LIKE 1, MITOCHONDRIAL-RELATED"/>
    <property type="match status" value="1"/>
</dbReference>
<accession>A0A7Z0E407</accession>
<sequence>MSSTLNATRVAFIGLGAMGQPMAQHLISAGFDVVGFDLSKDAKIKLADAGGRAAETISDAMVGASFVITMLPNGKIVREALLGENACGGLKQNAVVIDMSSSAPNDTRELGLELASRGLRLVDAPVSGGVKRAVSGTLTIMAGGEDADIEEAEPLLKAVGQQVFRTGPVGSGHAMKAINNFVSGAGVLAAIEGVLLGRAFGLEPATIVDILNSSSGKNNATEVKMKQFILSETFGSGFAIGLMAKDIRIAADLAKTLGLRLDALASTADAWDAAQKALGPSEDHTRIIRYIEDHNLPRKLANSG</sequence>
<dbReference type="InterPro" id="IPR002204">
    <property type="entry name" value="3-OH-isobutyrate_DH-rel_CS"/>
</dbReference>
<dbReference type="Gene3D" id="1.10.1040.10">
    <property type="entry name" value="N-(1-d-carboxylethyl)-l-norvaline Dehydrogenase, domain 2"/>
    <property type="match status" value="1"/>
</dbReference>
<evidence type="ECO:0000256" key="1">
    <source>
        <dbReference type="ARBA" id="ARBA00009080"/>
    </source>
</evidence>
<keyword evidence="2 7" id="KW-0560">Oxidoreductase</keyword>
<dbReference type="GO" id="GO:0051287">
    <property type="term" value="F:NAD binding"/>
    <property type="evidence" value="ECO:0007669"/>
    <property type="project" value="InterPro"/>
</dbReference>
<proteinExistence type="inferred from homology"/>
<dbReference type="InterPro" id="IPR015815">
    <property type="entry name" value="HIBADH-related"/>
</dbReference>
<keyword evidence="3" id="KW-0520">NAD</keyword>
<comment type="caution">
    <text evidence="7">The sequence shown here is derived from an EMBL/GenBank/DDBJ whole genome shotgun (WGS) entry which is preliminary data.</text>
</comment>
<evidence type="ECO:0000256" key="3">
    <source>
        <dbReference type="ARBA" id="ARBA00023027"/>
    </source>
</evidence>
<evidence type="ECO:0000259" key="5">
    <source>
        <dbReference type="Pfam" id="PF03446"/>
    </source>
</evidence>
<dbReference type="SUPFAM" id="SSF51735">
    <property type="entry name" value="NAD(P)-binding Rossmann-fold domains"/>
    <property type="match status" value="1"/>
</dbReference>
<dbReference type="SUPFAM" id="SSF48179">
    <property type="entry name" value="6-phosphogluconate dehydrogenase C-terminal domain-like"/>
    <property type="match status" value="1"/>
</dbReference>
<evidence type="ECO:0000259" key="6">
    <source>
        <dbReference type="Pfam" id="PF14833"/>
    </source>
</evidence>
<dbReference type="AlphaFoldDB" id="A0A7Z0E407"/>
<feature type="domain" description="3-hydroxyisobutyrate dehydrogenase-like NAD-binding" evidence="6">
    <location>
        <begin position="170"/>
        <end position="291"/>
    </location>
</feature>
<evidence type="ECO:0000313" key="8">
    <source>
        <dbReference type="Proteomes" id="UP000535276"/>
    </source>
</evidence>
<gene>
    <name evidence="7" type="ORF">GGI64_005753</name>
</gene>
<evidence type="ECO:0000256" key="2">
    <source>
        <dbReference type="ARBA" id="ARBA00023002"/>
    </source>
</evidence>
<dbReference type="InterPro" id="IPR013328">
    <property type="entry name" value="6PGD_dom2"/>
</dbReference>
<name>A0A7Z0E407_RHILE</name>
<dbReference type="InterPro" id="IPR006115">
    <property type="entry name" value="6PGDH_NADP-bd"/>
</dbReference>
<dbReference type="GO" id="GO:0016054">
    <property type="term" value="P:organic acid catabolic process"/>
    <property type="evidence" value="ECO:0007669"/>
    <property type="project" value="UniProtKB-ARBA"/>
</dbReference>
<dbReference type="Proteomes" id="UP000535276">
    <property type="component" value="Unassembled WGS sequence"/>
</dbReference>
<dbReference type="GO" id="GO:0008442">
    <property type="term" value="F:3-hydroxyisobutyrate dehydrogenase activity"/>
    <property type="evidence" value="ECO:0007669"/>
    <property type="project" value="UniProtKB-EC"/>
</dbReference>
<protein>
    <submittedName>
        <fullName evidence="7">3-hydroxyisobutyrate dehydrogenase</fullName>
        <ecNumber evidence="7">1.1.1.31</ecNumber>
    </submittedName>
</protein>
<dbReference type="Pfam" id="PF03446">
    <property type="entry name" value="NAD_binding_2"/>
    <property type="match status" value="1"/>
</dbReference>
<dbReference type="GO" id="GO:0050661">
    <property type="term" value="F:NADP binding"/>
    <property type="evidence" value="ECO:0007669"/>
    <property type="project" value="InterPro"/>
</dbReference>
<dbReference type="InterPro" id="IPR029154">
    <property type="entry name" value="HIBADH-like_NADP-bd"/>
</dbReference>
<dbReference type="PIRSF" id="PIRSF000103">
    <property type="entry name" value="HIBADH"/>
    <property type="match status" value="1"/>
</dbReference>
<dbReference type="InterPro" id="IPR008927">
    <property type="entry name" value="6-PGluconate_DH-like_C_sf"/>
</dbReference>
<feature type="active site" evidence="4">
    <location>
        <position position="176"/>
    </location>
</feature>
<dbReference type="EC" id="1.1.1.31" evidence="7"/>
<evidence type="ECO:0000256" key="4">
    <source>
        <dbReference type="PIRSR" id="PIRSR000103-1"/>
    </source>
</evidence>
<organism evidence="7 8">
    <name type="scientific">Rhizobium leguminosarum</name>
    <dbReference type="NCBI Taxonomy" id="384"/>
    <lineage>
        <taxon>Bacteria</taxon>
        <taxon>Pseudomonadati</taxon>
        <taxon>Pseudomonadota</taxon>
        <taxon>Alphaproteobacteria</taxon>
        <taxon>Hyphomicrobiales</taxon>
        <taxon>Rhizobiaceae</taxon>
        <taxon>Rhizobium/Agrobacterium group</taxon>
        <taxon>Rhizobium</taxon>
    </lineage>
</organism>
<dbReference type="PROSITE" id="PS00895">
    <property type="entry name" value="3_HYDROXYISOBUT_DH"/>
    <property type="match status" value="1"/>
</dbReference>
<dbReference type="PANTHER" id="PTHR43060:SF15">
    <property type="entry name" value="3-HYDROXYISOBUTYRATE DEHYDROGENASE-LIKE 1, MITOCHONDRIAL-RELATED"/>
    <property type="match status" value="1"/>
</dbReference>
<dbReference type="InterPro" id="IPR036291">
    <property type="entry name" value="NAD(P)-bd_dom_sf"/>
</dbReference>